<evidence type="ECO:0008006" key="3">
    <source>
        <dbReference type="Google" id="ProtNLM"/>
    </source>
</evidence>
<name>A0A926DR18_9FIRM</name>
<gene>
    <name evidence="1" type="ORF">H8730_02780</name>
</gene>
<accession>A0A926DR18</accession>
<proteinExistence type="predicted"/>
<dbReference type="AlphaFoldDB" id="A0A926DR18"/>
<organism evidence="1 2">
    <name type="scientific">Bianquea renquensis</name>
    <dbReference type="NCBI Taxonomy" id="2763661"/>
    <lineage>
        <taxon>Bacteria</taxon>
        <taxon>Bacillati</taxon>
        <taxon>Bacillota</taxon>
        <taxon>Clostridia</taxon>
        <taxon>Eubacteriales</taxon>
        <taxon>Bianqueaceae</taxon>
        <taxon>Bianquea</taxon>
    </lineage>
</organism>
<dbReference type="InterPro" id="IPR027417">
    <property type="entry name" value="P-loop_NTPase"/>
</dbReference>
<sequence length="395" mass="45275">MQRYTVWVQLEDRGYAQKLIRFLNHHYGGSLDVHYAKEAIDCPPQEMRRHILITDQTEEKAEFDAFPIVMLQEYAYRKSGWKGEWINPYQSGHRIAQQLFEIMARTEGATYGKKQETPQSETERGYCFVAETPGEEYAPCTPISFQNWSVGRLICVYSPIGGCGKTTFSMALAECLAAAHPEEKVLYLNLEGAADWKMFFHNQSPYNLSDFLYCMLLEDKGSNKLEGYLMELAERQANGVLFIKPCTSFEDLNVLETEEAEALIQLLRTYFQWIICDMNTAFHSVNQTFMKNSDGKFLLLHASAQGRLKFQDFLDSLRVQGLERDILGKSCTILPVGRGAGLPELGEYERHVGNPLPMIEDLFQEHDGILEFKRHTEFYQRIGVLAEEAVCFGSR</sequence>
<evidence type="ECO:0000313" key="1">
    <source>
        <dbReference type="EMBL" id="MBC8542473.1"/>
    </source>
</evidence>
<dbReference type="Gene3D" id="3.40.50.300">
    <property type="entry name" value="P-loop containing nucleotide triphosphate hydrolases"/>
    <property type="match status" value="1"/>
</dbReference>
<keyword evidence="2" id="KW-1185">Reference proteome</keyword>
<protein>
    <recommendedName>
        <fullName evidence="3">AAA domain-containing protein</fullName>
    </recommendedName>
</protein>
<evidence type="ECO:0000313" key="2">
    <source>
        <dbReference type="Proteomes" id="UP000657006"/>
    </source>
</evidence>
<dbReference type="EMBL" id="JACRSQ010000002">
    <property type="protein sequence ID" value="MBC8542473.1"/>
    <property type="molecule type" value="Genomic_DNA"/>
</dbReference>
<dbReference type="RefSeq" id="WP_177716632.1">
    <property type="nucleotide sequence ID" value="NZ_JACRSQ010000002.1"/>
</dbReference>
<dbReference type="Proteomes" id="UP000657006">
    <property type="component" value="Unassembled WGS sequence"/>
</dbReference>
<dbReference type="SUPFAM" id="SSF52540">
    <property type="entry name" value="P-loop containing nucleoside triphosphate hydrolases"/>
    <property type="match status" value="1"/>
</dbReference>
<reference evidence="1" key="1">
    <citation type="submission" date="2020-08" db="EMBL/GenBank/DDBJ databases">
        <title>Genome public.</title>
        <authorList>
            <person name="Liu C."/>
            <person name="Sun Q."/>
        </authorList>
    </citation>
    <scope>NUCLEOTIDE SEQUENCE</scope>
    <source>
        <strain evidence="1">NSJ-32</strain>
    </source>
</reference>
<comment type="caution">
    <text evidence="1">The sequence shown here is derived from an EMBL/GenBank/DDBJ whole genome shotgun (WGS) entry which is preliminary data.</text>
</comment>